<evidence type="ECO:0000313" key="3">
    <source>
        <dbReference type="Proteomes" id="UP000823862"/>
    </source>
</evidence>
<keyword evidence="1" id="KW-0472">Membrane</keyword>
<name>A0A9D2HVH2_9BACE</name>
<feature type="transmembrane region" description="Helical" evidence="1">
    <location>
        <begin position="12"/>
        <end position="33"/>
    </location>
</feature>
<dbReference type="Proteomes" id="UP000823862">
    <property type="component" value="Unassembled WGS sequence"/>
</dbReference>
<proteinExistence type="predicted"/>
<dbReference type="AlphaFoldDB" id="A0A9D2HVH2"/>
<organism evidence="2 3">
    <name type="scientific">Candidatus Bacteroides avicola</name>
    <dbReference type="NCBI Taxonomy" id="2838468"/>
    <lineage>
        <taxon>Bacteria</taxon>
        <taxon>Pseudomonadati</taxon>
        <taxon>Bacteroidota</taxon>
        <taxon>Bacteroidia</taxon>
        <taxon>Bacteroidales</taxon>
        <taxon>Bacteroidaceae</taxon>
        <taxon>Bacteroides</taxon>
    </lineage>
</organism>
<keyword evidence="1" id="KW-0812">Transmembrane</keyword>
<reference evidence="2" key="2">
    <citation type="submission" date="2021-04" db="EMBL/GenBank/DDBJ databases">
        <authorList>
            <person name="Gilroy R."/>
        </authorList>
    </citation>
    <scope>NUCLEOTIDE SEQUENCE</scope>
    <source>
        <strain evidence="2">ChiHjej12B11-9795</strain>
    </source>
</reference>
<dbReference type="EMBL" id="DWZI01000035">
    <property type="protein sequence ID" value="HJA85725.1"/>
    <property type="molecule type" value="Genomic_DNA"/>
</dbReference>
<accession>A0A9D2HVH2</accession>
<comment type="caution">
    <text evidence="2">The sequence shown here is derived from an EMBL/GenBank/DDBJ whole genome shotgun (WGS) entry which is preliminary data.</text>
</comment>
<reference evidence="2" key="1">
    <citation type="journal article" date="2021" name="PeerJ">
        <title>Extensive microbial diversity within the chicken gut microbiome revealed by metagenomics and culture.</title>
        <authorList>
            <person name="Gilroy R."/>
            <person name="Ravi A."/>
            <person name="Getino M."/>
            <person name="Pursley I."/>
            <person name="Horton D.L."/>
            <person name="Alikhan N.F."/>
            <person name="Baker D."/>
            <person name="Gharbi K."/>
            <person name="Hall N."/>
            <person name="Watson M."/>
            <person name="Adriaenssens E.M."/>
            <person name="Foster-Nyarko E."/>
            <person name="Jarju S."/>
            <person name="Secka A."/>
            <person name="Antonio M."/>
            <person name="Oren A."/>
            <person name="Chaudhuri R.R."/>
            <person name="La Ragione R."/>
            <person name="Hildebrand F."/>
            <person name="Pallen M.J."/>
        </authorList>
    </citation>
    <scope>NUCLEOTIDE SEQUENCE</scope>
    <source>
        <strain evidence="2">ChiHjej12B11-9795</strain>
    </source>
</reference>
<gene>
    <name evidence="2" type="ORF">H9950_05975</name>
</gene>
<evidence type="ECO:0000256" key="1">
    <source>
        <dbReference type="SAM" id="Phobius"/>
    </source>
</evidence>
<keyword evidence="1" id="KW-1133">Transmembrane helix</keyword>
<protein>
    <submittedName>
        <fullName evidence="2">Uncharacterized protein</fullName>
    </submittedName>
</protein>
<evidence type="ECO:0000313" key="2">
    <source>
        <dbReference type="EMBL" id="HJA85725.1"/>
    </source>
</evidence>
<sequence length="51" mass="5683">MKTTISSILFRTAGFLIKGAVIVTIGFFLTILLNDAYVDMKHAVYDAWCGR</sequence>